<protein>
    <submittedName>
        <fullName evidence="2">Uncharacterized protein</fullName>
    </submittedName>
</protein>
<dbReference type="WBParaSite" id="maker-unitig_38824-snap-gene-0.3-mRNA-1">
    <property type="protein sequence ID" value="maker-unitig_38824-snap-gene-0.3-mRNA-1"/>
    <property type="gene ID" value="maker-unitig_38824-snap-gene-0.3"/>
</dbReference>
<dbReference type="Proteomes" id="UP000095280">
    <property type="component" value="Unplaced"/>
</dbReference>
<proteinExistence type="predicted"/>
<evidence type="ECO:0000313" key="2">
    <source>
        <dbReference type="WBParaSite" id="maker-unitig_38824-snap-gene-0.3-mRNA-1"/>
    </source>
</evidence>
<name>A0A1I8FKP9_9PLAT</name>
<evidence type="ECO:0000313" key="1">
    <source>
        <dbReference type="Proteomes" id="UP000095280"/>
    </source>
</evidence>
<organism evidence="1 2">
    <name type="scientific">Macrostomum lignano</name>
    <dbReference type="NCBI Taxonomy" id="282301"/>
    <lineage>
        <taxon>Eukaryota</taxon>
        <taxon>Metazoa</taxon>
        <taxon>Spiralia</taxon>
        <taxon>Lophotrochozoa</taxon>
        <taxon>Platyhelminthes</taxon>
        <taxon>Rhabditophora</taxon>
        <taxon>Macrostomorpha</taxon>
        <taxon>Macrostomida</taxon>
        <taxon>Macrostomidae</taxon>
        <taxon>Macrostomum</taxon>
    </lineage>
</organism>
<reference evidence="2" key="1">
    <citation type="submission" date="2016-11" db="UniProtKB">
        <authorList>
            <consortium name="WormBaseParasite"/>
        </authorList>
    </citation>
    <scope>IDENTIFICATION</scope>
</reference>
<accession>A0A1I8FKP9</accession>
<keyword evidence="1" id="KW-1185">Reference proteome</keyword>
<sequence length="50" mass="5443">MSGAGRRAFACLAAYVWRRKRRAGRVLLPPPQPAGSAVFTDQSSSIVVHF</sequence>
<dbReference type="AlphaFoldDB" id="A0A1I8FKP9"/>